<name>A0A2J7RP51_9NEOP</name>
<feature type="non-terminal residue" evidence="1">
    <location>
        <position position="1"/>
    </location>
</feature>
<accession>A0A2J7RP51</accession>
<dbReference type="EMBL" id="NEVH01002140">
    <property type="protein sequence ID" value="PNF42615.1"/>
    <property type="molecule type" value="Genomic_DNA"/>
</dbReference>
<evidence type="ECO:0000313" key="1">
    <source>
        <dbReference type="EMBL" id="PNF42615.1"/>
    </source>
</evidence>
<gene>
    <name evidence="1" type="ORF">B7P43_G01291</name>
</gene>
<sequence>QRNRYKSRLSQEERSIFWEFILSKNVFMYMCPIPNGFRDRAISLYKLFHCTVRCTLCRKATRHVLTRVTKCTDVDCGLLKNILK</sequence>
<keyword evidence="2" id="KW-1185">Reference proteome</keyword>
<comment type="caution">
    <text evidence="1">The sequence shown here is derived from an EMBL/GenBank/DDBJ whole genome shotgun (WGS) entry which is preliminary data.</text>
</comment>
<dbReference type="InParanoid" id="A0A2J7RP51"/>
<dbReference type="Proteomes" id="UP000235965">
    <property type="component" value="Unassembled WGS sequence"/>
</dbReference>
<organism evidence="1 2">
    <name type="scientific">Cryptotermes secundus</name>
    <dbReference type="NCBI Taxonomy" id="105785"/>
    <lineage>
        <taxon>Eukaryota</taxon>
        <taxon>Metazoa</taxon>
        <taxon>Ecdysozoa</taxon>
        <taxon>Arthropoda</taxon>
        <taxon>Hexapoda</taxon>
        <taxon>Insecta</taxon>
        <taxon>Pterygota</taxon>
        <taxon>Neoptera</taxon>
        <taxon>Polyneoptera</taxon>
        <taxon>Dictyoptera</taxon>
        <taxon>Blattodea</taxon>
        <taxon>Blattoidea</taxon>
        <taxon>Termitoidae</taxon>
        <taxon>Kalotermitidae</taxon>
        <taxon>Cryptotermitinae</taxon>
        <taxon>Cryptotermes</taxon>
    </lineage>
</organism>
<protein>
    <submittedName>
        <fullName evidence="1">Uncharacterized protein</fullName>
    </submittedName>
</protein>
<reference evidence="1 2" key="1">
    <citation type="submission" date="2017-12" db="EMBL/GenBank/DDBJ databases">
        <title>Hemimetabolous genomes reveal molecular basis of termite eusociality.</title>
        <authorList>
            <person name="Harrison M.C."/>
            <person name="Jongepier E."/>
            <person name="Robertson H.M."/>
            <person name="Arning N."/>
            <person name="Bitard-Feildel T."/>
            <person name="Chao H."/>
            <person name="Childers C.P."/>
            <person name="Dinh H."/>
            <person name="Doddapaneni H."/>
            <person name="Dugan S."/>
            <person name="Gowin J."/>
            <person name="Greiner C."/>
            <person name="Han Y."/>
            <person name="Hu H."/>
            <person name="Hughes D.S.T."/>
            <person name="Huylmans A.-K."/>
            <person name="Kemena C."/>
            <person name="Kremer L.P.M."/>
            <person name="Lee S.L."/>
            <person name="Lopez-Ezquerra A."/>
            <person name="Mallet L."/>
            <person name="Monroy-Kuhn J.M."/>
            <person name="Moser A."/>
            <person name="Murali S.C."/>
            <person name="Muzny D.M."/>
            <person name="Otani S."/>
            <person name="Piulachs M.-D."/>
            <person name="Poelchau M."/>
            <person name="Qu J."/>
            <person name="Schaub F."/>
            <person name="Wada-Katsumata A."/>
            <person name="Worley K.C."/>
            <person name="Xie Q."/>
            <person name="Ylla G."/>
            <person name="Poulsen M."/>
            <person name="Gibbs R.A."/>
            <person name="Schal C."/>
            <person name="Richards S."/>
            <person name="Belles X."/>
            <person name="Korb J."/>
            <person name="Bornberg-Bauer E."/>
        </authorList>
    </citation>
    <scope>NUCLEOTIDE SEQUENCE [LARGE SCALE GENOMIC DNA]</scope>
    <source>
        <tissue evidence="1">Whole body</tissue>
    </source>
</reference>
<dbReference type="AlphaFoldDB" id="A0A2J7RP51"/>
<evidence type="ECO:0000313" key="2">
    <source>
        <dbReference type="Proteomes" id="UP000235965"/>
    </source>
</evidence>
<proteinExistence type="predicted"/>